<dbReference type="EMBL" id="JACEGQ020000007">
    <property type="protein sequence ID" value="KAH8502212.1"/>
    <property type="molecule type" value="Genomic_DNA"/>
</dbReference>
<dbReference type="GO" id="GO:1990966">
    <property type="term" value="P:ATP generation from poly-ADP-D-ribose"/>
    <property type="evidence" value="ECO:0007669"/>
    <property type="project" value="TreeGrafter"/>
</dbReference>
<dbReference type="Pfam" id="PF20811">
    <property type="entry name" value="PARG_cat_N"/>
    <property type="match status" value="1"/>
</dbReference>
<dbReference type="GO" id="GO:0005634">
    <property type="term" value="C:nucleus"/>
    <property type="evidence" value="ECO:0007669"/>
    <property type="project" value="TreeGrafter"/>
</dbReference>
<dbReference type="AlphaFoldDB" id="A0A8T2YB15"/>
<dbReference type="GO" id="GO:0005975">
    <property type="term" value="P:carbohydrate metabolic process"/>
    <property type="evidence" value="ECO:0007669"/>
    <property type="project" value="InterPro"/>
</dbReference>
<dbReference type="InterPro" id="IPR046372">
    <property type="entry name" value="PARG_cat_C"/>
</dbReference>
<dbReference type="GO" id="GO:0005737">
    <property type="term" value="C:cytoplasm"/>
    <property type="evidence" value="ECO:0007669"/>
    <property type="project" value="TreeGrafter"/>
</dbReference>
<dbReference type="Pfam" id="PF05028">
    <property type="entry name" value="PARG_cat_C"/>
    <property type="match status" value="1"/>
</dbReference>
<dbReference type="GO" id="GO:0006282">
    <property type="term" value="P:regulation of DNA repair"/>
    <property type="evidence" value="ECO:0007669"/>
    <property type="project" value="InterPro"/>
</dbReference>
<feature type="binding site" evidence="5">
    <location>
        <position position="325"/>
    </location>
    <ligand>
        <name>substrate</name>
    </ligand>
</feature>
<organism evidence="8 9">
    <name type="scientific">Populus deltoides</name>
    <name type="common">Eastern poplar</name>
    <name type="synonym">Eastern cottonwood</name>
    <dbReference type="NCBI Taxonomy" id="3696"/>
    <lineage>
        <taxon>Eukaryota</taxon>
        <taxon>Viridiplantae</taxon>
        <taxon>Streptophyta</taxon>
        <taxon>Embryophyta</taxon>
        <taxon>Tracheophyta</taxon>
        <taxon>Spermatophyta</taxon>
        <taxon>Magnoliopsida</taxon>
        <taxon>eudicotyledons</taxon>
        <taxon>Gunneridae</taxon>
        <taxon>Pentapetalae</taxon>
        <taxon>rosids</taxon>
        <taxon>fabids</taxon>
        <taxon>Malpighiales</taxon>
        <taxon>Salicaceae</taxon>
        <taxon>Saliceae</taxon>
        <taxon>Populus</taxon>
    </lineage>
</organism>
<feature type="binding site" evidence="5">
    <location>
        <position position="270"/>
    </location>
    <ligand>
        <name>substrate</name>
    </ligand>
</feature>
<dbReference type="GO" id="GO:0004649">
    <property type="term" value="F:poly(ADP-ribose) glycohydrolase activity"/>
    <property type="evidence" value="ECO:0007669"/>
    <property type="project" value="UniProtKB-EC"/>
</dbReference>
<protein>
    <recommendedName>
        <fullName evidence="2">poly(ADP-ribose) glycohydrolase</fullName>
        <ecNumber evidence="2">3.2.1.143</ecNumber>
    </recommendedName>
</protein>
<dbReference type="GO" id="GO:0009225">
    <property type="term" value="P:nucleotide-sugar metabolic process"/>
    <property type="evidence" value="ECO:0007669"/>
    <property type="project" value="TreeGrafter"/>
</dbReference>
<evidence type="ECO:0000256" key="4">
    <source>
        <dbReference type="PIRSR" id="PIRSR607724-1"/>
    </source>
</evidence>
<feature type="binding site" evidence="5">
    <location>
        <position position="284"/>
    </location>
    <ligand>
        <name>substrate</name>
    </ligand>
</feature>
<evidence type="ECO:0000313" key="8">
    <source>
        <dbReference type="EMBL" id="KAH8502212.1"/>
    </source>
</evidence>
<feature type="domain" description="PARG catalytic Macro" evidence="6">
    <location>
        <begin position="236"/>
        <end position="389"/>
    </location>
</feature>
<dbReference type="EC" id="3.2.1.143" evidence="2"/>
<reference evidence="8" key="1">
    <citation type="journal article" date="2021" name="J. Hered.">
        <title>Genome Assembly of Salicaceae Populus deltoides (Eastern Cottonwood) I-69 Based on Nanopore Sequencing and Hi-C Technologies.</title>
        <authorList>
            <person name="Bai S."/>
            <person name="Wu H."/>
            <person name="Zhang J."/>
            <person name="Pan Z."/>
            <person name="Zhao W."/>
            <person name="Li Z."/>
            <person name="Tong C."/>
        </authorList>
    </citation>
    <scope>NUCLEOTIDE SEQUENCE</scope>
    <source>
        <tissue evidence="8">Leaf</tissue>
    </source>
</reference>
<evidence type="ECO:0000256" key="3">
    <source>
        <dbReference type="ARBA" id="ARBA00022801"/>
    </source>
</evidence>
<gene>
    <name evidence="8" type="ORF">H0E87_013771</name>
</gene>
<feature type="active site" evidence="4">
    <location>
        <position position="286"/>
    </location>
</feature>
<keyword evidence="3" id="KW-0378">Hydrolase</keyword>
<accession>A0A8T2YB15</accession>
<evidence type="ECO:0000256" key="1">
    <source>
        <dbReference type="ARBA" id="ARBA00009545"/>
    </source>
</evidence>
<dbReference type="InterPro" id="IPR007724">
    <property type="entry name" value="Poly_GlycHdrlase"/>
</dbReference>
<comment type="similarity">
    <text evidence="1">Belongs to the poly(ADP-ribose) glycohydrolase family.</text>
</comment>
<evidence type="ECO:0000256" key="2">
    <source>
        <dbReference type="ARBA" id="ARBA00012255"/>
    </source>
</evidence>
<name>A0A8T2YB15_POPDE</name>
<evidence type="ECO:0000313" key="9">
    <source>
        <dbReference type="Proteomes" id="UP000807159"/>
    </source>
</evidence>
<feature type="active site" evidence="4">
    <location>
        <position position="267"/>
    </location>
</feature>
<dbReference type="PANTHER" id="PTHR12837:SF0">
    <property type="entry name" value="POLY(ADP-RIBOSE) GLYCOHYDROLASE"/>
    <property type="match status" value="1"/>
</dbReference>
<proteinExistence type="inferred from homology"/>
<sequence length="419" mass="47594">MENREDLKSMLPFMPLLLRSSNLFWPSQVVELLKTLSKGPFYSKVDTGELLFNAISNIRDSLALPSLHRLSPFAHEGYALFFDELISREKAAKWFADVVPTLAKLLLRLPSLLESHYQNADNLRNGVKTGFRLLGPQEAGVVFLGQELIGALLVCAFFCLFPVSDRDDKRLPTINFDHLFEDIYSSYSEKQENKIKCIIHYFERICLSMPEGSVSFERKVLPLEQLPLCVFYPKADFWIKSVVSLCTLEVHSSGFIEDQSSGALEVDFSNKYLGGGALHRGCVQEEIRFMINPELIAGMLFLPCMEDNEAIEIVGAERFSNYTGYASSFRFSGDHVDERDVDSFRRRRTRIVAIDALCNAGMEQYKLEYLLRETNKAFCGFLDQSKCDHKRLFQDGGLKGSQCIQAGKDDDVMVKDFPV</sequence>
<evidence type="ECO:0000256" key="5">
    <source>
        <dbReference type="PIRSR" id="PIRSR607724-2"/>
    </source>
</evidence>
<evidence type="ECO:0000259" key="7">
    <source>
        <dbReference type="Pfam" id="PF20811"/>
    </source>
</evidence>
<dbReference type="Proteomes" id="UP000807159">
    <property type="component" value="Chromosome 7"/>
</dbReference>
<keyword evidence="9" id="KW-1185">Reference proteome</keyword>
<feature type="active site" evidence="4">
    <location>
        <position position="285"/>
    </location>
</feature>
<feature type="domain" description="PARG helical" evidence="7">
    <location>
        <begin position="87"/>
        <end position="218"/>
    </location>
</feature>
<evidence type="ECO:0000259" key="6">
    <source>
        <dbReference type="Pfam" id="PF05028"/>
    </source>
</evidence>
<comment type="caution">
    <text evidence="8">The sequence shown here is derived from an EMBL/GenBank/DDBJ whole genome shotgun (WGS) entry which is preliminary data.</text>
</comment>
<dbReference type="PANTHER" id="PTHR12837">
    <property type="entry name" value="POLY ADP-RIBOSE GLYCOHYDROLASE"/>
    <property type="match status" value="1"/>
</dbReference>
<dbReference type="InterPro" id="IPR048362">
    <property type="entry name" value="PARG_helical"/>
</dbReference>